<accession>A0ABY6YYR0</accession>
<dbReference type="Proteomes" id="UP001164803">
    <property type="component" value="Chromosome"/>
</dbReference>
<name>A0ABY6YYR0_9BACL</name>
<reference evidence="3" key="1">
    <citation type="submission" date="2022-08" db="EMBL/GenBank/DDBJ databases">
        <title>Alicyclobacillus dauci DSM2870, complete genome.</title>
        <authorList>
            <person name="Wang Q."/>
            <person name="Cai R."/>
            <person name="Wang Z."/>
        </authorList>
    </citation>
    <scope>NUCLEOTIDE SEQUENCE</scope>
    <source>
        <strain evidence="3">DSM 28700</strain>
    </source>
</reference>
<dbReference type="InterPro" id="IPR055170">
    <property type="entry name" value="GFO_IDH_MocA-like_dom"/>
</dbReference>
<evidence type="ECO:0000259" key="2">
    <source>
        <dbReference type="Pfam" id="PF22725"/>
    </source>
</evidence>
<dbReference type="PANTHER" id="PTHR43249">
    <property type="entry name" value="UDP-N-ACETYL-2-AMINO-2-DEOXY-D-GLUCURONATE OXIDASE"/>
    <property type="match status" value="1"/>
</dbReference>
<keyword evidence="4" id="KW-1185">Reference proteome</keyword>
<dbReference type="InterPro" id="IPR052515">
    <property type="entry name" value="Gfo/Idh/MocA_Oxidoreductase"/>
</dbReference>
<protein>
    <submittedName>
        <fullName evidence="3">Gfo/Idh/MocA family oxidoreductase</fullName>
    </submittedName>
</protein>
<gene>
    <name evidence="3" type="ORF">NZD86_14920</name>
</gene>
<organism evidence="3 4">
    <name type="scientific">Alicyclobacillus dauci</name>
    <dbReference type="NCBI Taxonomy" id="1475485"/>
    <lineage>
        <taxon>Bacteria</taxon>
        <taxon>Bacillati</taxon>
        <taxon>Bacillota</taxon>
        <taxon>Bacilli</taxon>
        <taxon>Bacillales</taxon>
        <taxon>Alicyclobacillaceae</taxon>
        <taxon>Alicyclobacillus</taxon>
    </lineage>
</organism>
<feature type="domain" description="GFO/IDH/MocA-like oxidoreductase" evidence="2">
    <location>
        <begin position="133"/>
        <end position="275"/>
    </location>
</feature>
<dbReference type="InterPro" id="IPR000683">
    <property type="entry name" value="Gfo/Idh/MocA-like_OxRdtase_N"/>
</dbReference>
<dbReference type="SUPFAM" id="SSF51735">
    <property type="entry name" value="NAD(P)-binding Rossmann-fold domains"/>
    <property type="match status" value="1"/>
</dbReference>
<feature type="domain" description="Gfo/Idh/MocA-like oxidoreductase N-terminal" evidence="1">
    <location>
        <begin position="3"/>
        <end position="122"/>
    </location>
</feature>
<dbReference type="EMBL" id="CP104064">
    <property type="protein sequence ID" value="WAH35572.1"/>
    <property type="molecule type" value="Genomic_DNA"/>
</dbReference>
<dbReference type="Pfam" id="PF22725">
    <property type="entry name" value="GFO_IDH_MocA_C3"/>
    <property type="match status" value="1"/>
</dbReference>
<dbReference type="Gene3D" id="3.40.50.720">
    <property type="entry name" value="NAD(P)-binding Rossmann-like Domain"/>
    <property type="match status" value="1"/>
</dbReference>
<dbReference type="RefSeq" id="WP_268042855.1">
    <property type="nucleotide sequence ID" value="NZ_CP104064.1"/>
</dbReference>
<dbReference type="InterPro" id="IPR036291">
    <property type="entry name" value="NAD(P)-bd_dom_sf"/>
</dbReference>
<proteinExistence type="predicted"/>
<evidence type="ECO:0000313" key="4">
    <source>
        <dbReference type="Proteomes" id="UP001164803"/>
    </source>
</evidence>
<dbReference type="Gene3D" id="3.30.360.10">
    <property type="entry name" value="Dihydrodipicolinate Reductase, domain 2"/>
    <property type="match status" value="1"/>
</dbReference>
<evidence type="ECO:0000259" key="1">
    <source>
        <dbReference type="Pfam" id="PF01408"/>
    </source>
</evidence>
<evidence type="ECO:0000313" key="3">
    <source>
        <dbReference type="EMBL" id="WAH35572.1"/>
    </source>
</evidence>
<sequence>MTIKVGVIGTGSIADLAHLPNYHKHKDVELVALVDFNEARARMIADKYGVEHVYSDVARMFQNHQLDAVSICTPNTSHVPLALTAIEHGADVLLEKPLSTDYSEAQKLVEMAKQNNRICMIGMPHRFRNEARVLKRFVDNGDLGNLYYVKAKILRRRGTPTGWFTDKAKSGGGPLMDIGVHVLDLAWWITGMQKPTTISGQLVQGLGKYSTVMTSRWKSADGANQDNSVFDVEDFASAYIRFENGMVLSLEVSWALNGPQDDAVKVDVYGSQGGVSIDPLCFYGERSNVLAESHIDVVKNDFYQDEIDHFVECVKNHTQPLIDAEEGARVVQMLAAIVKSNELGREVVI</sequence>
<dbReference type="SUPFAM" id="SSF55347">
    <property type="entry name" value="Glyceraldehyde-3-phosphate dehydrogenase-like, C-terminal domain"/>
    <property type="match status" value="1"/>
</dbReference>
<dbReference type="Pfam" id="PF01408">
    <property type="entry name" value="GFO_IDH_MocA"/>
    <property type="match status" value="1"/>
</dbReference>
<dbReference type="PANTHER" id="PTHR43249:SF1">
    <property type="entry name" value="D-GLUCOSIDE 3-DEHYDROGENASE"/>
    <property type="match status" value="1"/>
</dbReference>